<evidence type="ECO:0000256" key="4">
    <source>
        <dbReference type="SAM" id="Coils"/>
    </source>
</evidence>
<evidence type="ECO:0000313" key="7">
    <source>
        <dbReference type="Proteomes" id="UP000231464"/>
    </source>
</evidence>
<evidence type="ECO:0000256" key="2">
    <source>
        <dbReference type="ARBA" id="ARBA00022741"/>
    </source>
</evidence>
<dbReference type="GO" id="GO:0005524">
    <property type="term" value="F:ATP binding"/>
    <property type="evidence" value="ECO:0007669"/>
    <property type="project" value="UniProtKB-KW"/>
</dbReference>
<keyword evidence="2" id="KW-0547">Nucleotide-binding</keyword>
<dbReference type="InterPro" id="IPR027417">
    <property type="entry name" value="P-loop_NTPase"/>
</dbReference>
<name>A0A2M6W9Z7_9BACT</name>
<evidence type="ECO:0000256" key="1">
    <source>
        <dbReference type="ARBA" id="ARBA00006611"/>
    </source>
</evidence>
<dbReference type="FunFam" id="3.40.50.300:FF:000398">
    <property type="entry name" value="Type IV pilus assembly ATPase PilB"/>
    <property type="match status" value="1"/>
</dbReference>
<gene>
    <name evidence="6" type="ORF">COU23_03620</name>
</gene>
<dbReference type="PANTHER" id="PTHR30258">
    <property type="entry name" value="TYPE II SECRETION SYSTEM PROTEIN GSPE-RELATED"/>
    <property type="match status" value="1"/>
</dbReference>
<reference evidence="7" key="1">
    <citation type="submission" date="2017-09" db="EMBL/GenBank/DDBJ databases">
        <title>Depth-based differentiation of microbial function through sediment-hosted aquifers and enrichment of novel symbionts in the deep terrestrial subsurface.</title>
        <authorList>
            <person name="Probst A.J."/>
            <person name="Ladd B."/>
            <person name="Jarett J.K."/>
            <person name="Geller-Mcgrath D.E."/>
            <person name="Sieber C.M.K."/>
            <person name="Emerson J.B."/>
            <person name="Anantharaman K."/>
            <person name="Thomas B.C."/>
            <person name="Malmstrom R."/>
            <person name="Stieglmeier M."/>
            <person name="Klingl A."/>
            <person name="Woyke T."/>
            <person name="Ryan C.M."/>
            <person name="Banfield J.F."/>
        </authorList>
    </citation>
    <scope>NUCLEOTIDE SEQUENCE [LARGE SCALE GENOMIC DNA]</scope>
</reference>
<dbReference type="SUPFAM" id="SSF160246">
    <property type="entry name" value="EspE N-terminal domain-like"/>
    <property type="match status" value="1"/>
</dbReference>
<dbReference type="SUPFAM" id="SSF52540">
    <property type="entry name" value="P-loop containing nucleoside triphosphate hydrolases"/>
    <property type="match status" value="1"/>
</dbReference>
<dbReference type="Gene3D" id="3.30.300.160">
    <property type="entry name" value="Type II secretion system, protein E, N-terminal domain"/>
    <property type="match status" value="1"/>
</dbReference>
<feature type="domain" description="Bacterial type II secretion system protein E" evidence="5">
    <location>
        <begin position="389"/>
        <end position="403"/>
    </location>
</feature>
<dbReference type="Proteomes" id="UP000231464">
    <property type="component" value="Unassembled WGS sequence"/>
</dbReference>
<dbReference type="Gene3D" id="3.40.50.300">
    <property type="entry name" value="P-loop containing nucleotide triphosphate hydrolases"/>
    <property type="match status" value="1"/>
</dbReference>
<dbReference type="InterPro" id="IPR037257">
    <property type="entry name" value="T2SS_E_N_sf"/>
</dbReference>
<protein>
    <recommendedName>
        <fullName evidence="5">Bacterial type II secretion system protein E domain-containing protein</fullName>
    </recommendedName>
</protein>
<evidence type="ECO:0000313" key="6">
    <source>
        <dbReference type="EMBL" id="PIT89505.1"/>
    </source>
</evidence>
<dbReference type="Gene3D" id="3.30.450.90">
    <property type="match status" value="1"/>
</dbReference>
<comment type="caution">
    <text evidence="6">The sequence shown here is derived from an EMBL/GenBank/DDBJ whole genome shotgun (WGS) entry which is preliminary data.</text>
</comment>
<keyword evidence="4" id="KW-0175">Coiled coil</keyword>
<dbReference type="Pfam" id="PF05157">
    <property type="entry name" value="MshEN"/>
    <property type="match status" value="1"/>
</dbReference>
<dbReference type="GO" id="GO:0016887">
    <property type="term" value="F:ATP hydrolysis activity"/>
    <property type="evidence" value="ECO:0007669"/>
    <property type="project" value="TreeGrafter"/>
</dbReference>
<evidence type="ECO:0000259" key="5">
    <source>
        <dbReference type="PROSITE" id="PS00662"/>
    </source>
</evidence>
<organism evidence="6 7">
    <name type="scientific">Candidatus Kuenenbacteria bacterium CG10_big_fil_rev_8_21_14_0_10_36_11</name>
    <dbReference type="NCBI Taxonomy" id="1974618"/>
    <lineage>
        <taxon>Bacteria</taxon>
        <taxon>Candidatus Kueneniibacteriota</taxon>
    </lineage>
</organism>
<evidence type="ECO:0000256" key="3">
    <source>
        <dbReference type="ARBA" id="ARBA00022840"/>
    </source>
</evidence>
<comment type="similarity">
    <text evidence="1">Belongs to the GSP E family.</text>
</comment>
<dbReference type="InterPro" id="IPR001482">
    <property type="entry name" value="T2SS/T4SS_dom"/>
</dbReference>
<dbReference type="InterPro" id="IPR007831">
    <property type="entry name" value="T2SS_GspE_N"/>
</dbReference>
<feature type="coiled-coil region" evidence="4">
    <location>
        <begin position="149"/>
        <end position="182"/>
    </location>
</feature>
<keyword evidence="3" id="KW-0067">ATP-binding</keyword>
<dbReference type="EMBL" id="PFBP01000059">
    <property type="protein sequence ID" value="PIT89505.1"/>
    <property type="molecule type" value="Genomic_DNA"/>
</dbReference>
<accession>A0A2M6W9Z7</accession>
<dbReference type="PANTHER" id="PTHR30258:SF1">
    <property type="entry name" value="PROTEIN TRANSPORT PROTEIN HOFB HOMOLOG"/>
    <property type="match status" value="1"/>
</dbReference>
<dbReference type="PROSITE" id="PS00662">
    <property type="entry name" value="T2SP_E"/>
    <property type="match status" value="1"/>
</dbReference>
<dbReference type="AlphaFoldDB" id="A0A2M6W9Z7"/>
<proteinExistence type="inferred from homology"/>
<dbReference type="GO" id="GO:0005886">
    <property type="term" value="C:plasma membrane"/>
    <property type="evidence" value="ECO:0007669"/>
    <property type="project" value="TreeGrafter"/>
</dbReference>
<dbReference type="CDD" id="cd01129">
    <property type="entry name" value="PulE-GspE-like"/>
    <property type="match status" value="1"/>
</dbReference>
<dbReference type="Pfam" id="PF00437">
    <property type="entry name" value="T2SSE"/>
    <property type="match status" value="1"/>
</dbReference>
<sequence length="583" mass="65363">MLLLDQQIKILDTLKADGFLVAEKYEALKKEANEGEDVLLFLRKQGFQSSEQAAMAMAKLFSLPYIDLRGVKVEEKKLKILPADVANNYQLAIFDLVESVLKVALVDPTNLKAQEAMDYIAREKEFKVEYYITTPESLASVLKQYSELKTEVSEALDIAKDKLAEKKEAVGKKNELEEVTEEMIQNAPIAKLVSVVLKHAVDAKASDVHIEPFGKNSRVRYRIDGQLVTSLVLPKYVHAALVSRVKVLANLKIDETRVPQDGRIRLNILGNDIDFRVSTLPLYENEKVVMRILDTSSGAFSLEQLGFEGRNLRVMQENIQKPHGMFLVTGPTGSGKSTTLYSVLNILNQEDVNITTLEDPVEYYLSGINQSQIRPEVGLTFASGLRSILRQDPDVIMVGEIRDNETAELAIHASLTGHIVLSTLHTNDAFGSIPRLIDMKVEPFLLSSTLNVIVAQRLVRKICTECKEELKLPDNIRKELDEELKKISKNIWPTELDPKNLKFYHGRGCVKCGKTGYKGRIAIAEVLEATDNLKNIIALNKLDSEEVKKEFLAQNMSEIKQDGVLKALKGITTVEEIMRATRE</sequence>